<comment type="caution">
    <text evidence="2">The sequence shown here is derived from an EMBL/GenBank/DDBJ whole genome shotgun (WGS) entry which is preliminary data.</text>
</comment>
<organism evidence="2 3">
    <name type="scientific">Trichonephila clavipes</name>
    <name type="common">Golden silk orbweaver</name>
    <name type="synonym">Nephila clavipes</name>
    <dbReference type="NCBI Taxonomy" id="2585209"/>
    <lineage>
        <taxon>Eukaryota</taxon>
        <taxon>Metazoa</taxon>
        <taxon>Ecdysozoa</taxon>
        <taxon>Arthropoda</taxon>
        <taxon>Chelicerata</taxon>
        <taxon>Arachnida</taxon>
        <taxon>Araneae</taxon>
        <taxon>Araneomorphae</taxon>
        <taxon>Entelegynae</taxon>
        <taxon>Araneoidea</taxon>
        <taxon>Nephilidae</taxon>
        <taxon>Trichonephila</taxon>
    </lineage>
</organism>
<feature type="region of interest" description="Disordered" evidence="1">
    <location>
        <begin position="1"/>
        <end position="33"/>
    </location>
</feature>
<dbReference type="Proteomes" id="UP000887159">
    <property type="component" value="Unassembled WGS sequence"/>
</dbReference>
<evidence type="ECO:0000313" key="2">
    <source>
        <dbReference type="EMBL" id="GFY23137.1"/>
    </source>
</evidence>
<evidence type="ECO:0000256" key="1">
    <source>
        <dbReference type="SAM" id="MobiDB-lite"/>
    </source>
</evidence>
<dbReference type="EMBL" id="BMAU01021362">
    <property type="protein sequence ID" value="GFY23137.1"/>
    <property type="molecule type" value="Genomic_DNA"/>
</dbReference>
<proteinExistence type="predicted"/>
<protein>
    <submittedName>
        <fullName evidence="2">Uncharacterized protein</fullName>
    </submittedName>
</protein>
<feature type="compositionally biased region" description="Basic and acidic residues" evidence="1">
    <location>
        <begin position="7"/>
        <end position="28"/>
    </location>
</feature>
<name>A0A8X6VV78_TRICX</name>
<gene>
    <name evidence="2" type="ORF">TNCV_3763771</name>
</gene>
<accession>A0A8X6VV78</accession>
<reference evidence="2" key="1">
    <citation type="submission" date="2020-08" db="EMBL/GenBank/DDBJ databases">
        <title>Multicomponent nature underlies the extraordinary mechanical properties of spider dragline silk.</title>
        <authorList>
            <person name="Kono N."/>
            <person name="Nakamura H."/>
            <person name="Mori M."/>
            <person name="Yoshida Y."/>
            <person name="Ohtoshi R."/>
            <person name="Malay A.D."/>
            <person name="Moran D.A.P."/>
            <person name="Tomita M."/>
            <person name="Numata K."/>
            <person name="Arakawa K."/>
        </authorList>
    </citation>
    <scope>NUCLEOTIDE SEQUENCE</scope>
</reference>
<keyword evidence="3" id="KW-1185">Reference proteome</keyword>
<evidence type="ECO:0000313" key="3">
    <source>
        <dbReference type="Proteomes" id="UP000887159"/>
    </source>
</evidence>
<dbReference type="AlphaFoldDB" id="A0A8X6VV78"/>
<sequence>MNSESYSESKLRTRDGSRFQLSPDDHRRREWRRPGQRSYPVFPIARHTGPQLWSGVPFLLTAGPLWSSLEVHLQPKGSVDDFLRTVKLPFLLQYLDLIFLQIRSYNM</sequence>